<protein>
    <recommendedName>
        <fullName evidence="7">Transcription elongation factor</fullName>
    </recommendedName>
</protein>
<keyword evidence="5 7" id="KW-0539">Nucleus</keyword>
<keyword evidence="7" id="KW-0805">Transcription regulation</keyword>
<comment type="function">
    <text evidence="7">Necessary for efficient RNA polymerase II transcription elongation past template-encoded arresting sites.</text>
</comment>
<dbReference type="STRING" id="105984.A0A427Y6C2"/>
<evidence type="ECO:0000256" key="1">
    <source>
        <dbReference type="ARBA" id="ARBA00004123"/>
    </source>
</evidence>
<proteinExistence type="inferred from homology"/>
<name>A0A427Y6C2_9TREE</name>
<dbReference type="NCBIfam" id="TIGR01385">
    <property type="entry name" value="TFSII"/>
    <property type="match status" value="1"/>
</dbReference>
<evidence type="ECO:0000256" key="8">
    <source>
        <dbReference type="SAM" id="MobiDB-lite"/>
    </source>
</evidence>
<dbReference type="SMART" id="SM00440">
    <property type="entry name" value="ZnF_C2C2"/>
    <property type="match status" value="1"/>
</dbReference>
<dbReference type="OrthoDB" id="44867at2759"/>
<evidence type="ECO:0000259" key="9">
    <source>
        <dbReference type="PROSITE" id="PS51133"/>
    </source>
</evidence>
<keyword evidence="12" id="KW-1185">Reference proteome</keyword>
<keyword evidence="7" id="KW-0238">DNA-binding</keyword>
<dbReference type="Gene3D" id="1.10.472.30">
    <property type="entry name" value="Transcription elongation factor S-II, central domain"/>
    <property type="match status" value="1"/>
</dbReference>
<dbReference type="Pfam" id="PF07500">
    <property type="entry name" value="TFIIS_M"/>
    <property type="match status" value="1"/>
</dbReference>
<dbReference type="Proteomes" id="UP000279236">
    <property type="component" value="Unassembled WGS sequence"/>
</dbReference>
<feature type="domain" description="TFIIS-type" evidence="9">
    <location>
        <begin position="288"/>
        <end position="328"/>
    </location>
</feature>
<comment type="caution">
    <text evidence="11">The sequence shown here is derived from an EMBL/GenBank/DDBJ whole genome shotgun (WGS) entry which is preliminary data.</text>
</comment>
<evidence type="ECO:0000256" key="5">
    <source>
        <dbReference type="ARBA" id="ARBA00023242"/>
    </source>
</evidence>
<comment type="subcellular location">
    <subcellularLocation>
        <location evidence="1 7">Nucleus</location>
    </subcellularLocation>
</comment>
<dbReference type="AlphaFoldDB" id="A0A427Y6C2"/>
<dbReference type="GO" id="GO:0006368">
    <property type="term" value="P:transcription elongation by RNA polymerase II"/>
    <property type="evidence" value="ECO:0007669"/>
    <property type="project" value="InterPro"/>
</dbReference>
<feature type="compositionally biased region" description="Low complexity" evidence="8">
    <location>
        <begin position="122"/>
        <end position="136"/>
    </location>
</feature>
<feature type="compositionally biased region" description="Low complexity" evidence="8">
    <location>
        <begin position="96"/>
        <end position="113"/>
    </location>
</feature>
<dbReference type="PANTHER" id="PTHR11477">
    <property type="entry name" value="TRANSCRIPTION FACTOR S-II ZINC FINGER DOMAIN-CONTAINING PROTEIN"/>
    <property type="match status" value="1"/>
</dbReference>
<dbReference type="GO" id="GO:0006362">
    <property type="term" value="P:transcription elongation by RNA polymerase I"/>
    <property type="evidence" value="ECO:0007669"/>
    <property type="project" value="TreeGrafter"/>
</dbReference>
<dbReference type="FunFam" id="2.20.25.10:FF:000001">
    <property type="entry name" value="Probable Transcription elongation factor S-II"/>
    <property type="match status" value="1"/>
</dbReference>
<gene>
    <name evidence="11" type="primary">DST1</name>
    <name evidence="11" type="ORF">EHS24_004909</name>
</gene>
<sequence length="330" mass="35338">MDAAALTAVVKELNEANAGGKTEASQEAQDRPSAYRGAPPCIAVGKLRQHATPAVSALAKEIVKLWKDAVEESKRKRKRDEDKGEDSVKRVKAEGTAGSSAAASPVASTPGAVTADGKDSSKPNSKGPKSPGSPAPLSTIVTRTTARTSKSDGVDKTLRADNTDAAADTVRDKCVTMIYDALAIDSNAAVKVLSERAVSIESEAFKLLNYSTGNDYRGKIRSLFLNLKDKGNPGLRNEIVLGQITSDKVVRMSKEEMASESVRMADAKIKENNLFKAKAVGEIQAETDAFKCGKCGQRKCTYYQMQTRSADEPMTTFVTCTVCGTRWKFS</sequence>
<keyword evidence="4 7" id="KW-0862">Zinc</keyword>
<dbReference type="PIRSF" id="PIRSF006704">
    <property type="entry name" value="TF_IIS"/>
    <property type="match status" value="1"/>
</dbReference>
<dbReference type="Pfam" id="PF01096">
    <property type="entry name" value="Zn_ribbon_TFIIS"/>
    <property type="match status" value="1"/>
</dbReference>
<dbReference type="RefSeq" id="XP_028479423.1">
    <property type="nucleotide sequence ID" value="XM_028620451.1"/>
</dbReference>
<feature type="compositionally biased region" description="Polar residues" evidence="8">
    <location>
        <begin position="139"/>
        <end position="148"/>
    </location>
</feature>
<dbReference type="InterPro" id="IPR035441">
    <property type="entry name" value="TFIIS/LEDGF_dom_sf"/>
</dbReference>
<accession>A0A427Y6C2</accession>
<dbReference type="GO" id="GO:0000977">
    <property type="term" value="F:RNA polymerase II transcription regulatory region sequence-specific DNA binding"/>
    <property type="evidence" value="ECO:0007669"/>
    <property type="project" value="TreeGrafter"/>
</dbReference>
<dbReference type="GO" id="GO:0031564">
    <property type="term" value="P:transcription antitermination"/>
    <property type="evidence" value="ECO:0007669"/>
    <property type="project" value="TreeGrafter"/>
</dbReference>
<dbReference type="GO" id="GO:0001139">
    <property type="term" value="F:RNA polymerase II complex recruiting activity"/>
    <property type="evidence" value="ECO:0007669"/>
    <property type="project" value="TreeGrafter"/>
</dbReference>
<dbReference type="GO" id="GO:0008270">
    <property type="term" value="F:zinc ion binding"/>
    <property type="evidence" value="ECO:0007669"/>
    <property type="project" value="UniProtKB-UniRule"/>
</dbReference>
<dbReference type="PANTHER" id="PTHR11477:SF0">
    <property type="entry name" value="IP08861P-RELATED"/>
    <property type="match status" value="1"/>
</dbReference>
<dbReference type="InterPro" id="IPR035100">
    <property type="entry name" value="TF_IIS-typ"/>
</dbReference>
<comment type="similarity">
    <text evidence="7">Belongs to the TFS-II family.</text>
</comment>
<evidence type="ECO:0000313" key="11">
    <source>
        <dbReference type="EMBL" id="RSH86638.1"/>
    </source>
</evidence>
<evidence type="ECO:0000256" key="4">
    <source>
        <dbReference type="ARBA" id="ARBA00022833"/>
    </source>
</evidence>
<dbReference type="PROSITE" id="PS00466">
    <property type="entry name" value="ZF_TFIIS_1"/>
    <property type="match status" value="1"/>
</dbReference>
<evidence type="ECO:0000256" key="3">
    <source>
        <dbReference type="ARBA" id="ARBA00022771"/>
    </source>
</evidence>
<dbReference type="Gene3D" id="1.20.930.10">
    <property type="entry name" value="Conserved domain common to transcription factors TFIIS, elongin A, CRSP70"/>
    <property type="match status" value="1"/>
</dbReference>
<feature type="compositionally biased region" description="Basic and acidic residues" evidence="8">
    <location>
        <begin position="70"/>
        <end position="93"/>
    </location>
</feature>
<dbReference type="EMBL" id="RSCE01000002">
    <property type="protein sequence ID" value="RSH86638.1"/>
    <property type="molecule type" value="Genomic_DNA"/>
</dbReference>
<dbReference type="CDD" id="cd13749">
    <property type="entry name" value="Zn-ribbon_TFIIS"/>
    <property type="match status" value="1"/>
</dbReference>
<evidence type="ECO:0000259" key="10">
    <source>
        <dbReference type="PROSITE" id="PS51321"/>
    </source>
</evidence>
<dbReference type="InterPro" id="IPR036575">
    <property type="entry name" value="TFIIS_cen_dom_sf"/>
</dbReference>
<organism evidence="11 12">
    <name type="scientific">Apiotrichum porosum</name>
    <dbReference type="NCBI Taxonomy" id="105984"/>
    <lineage>
        <taxon>Eukaryota</taxon>
        <taxon>Fungi</taxon>
        <taxon>Dikarya</taxon>
        <taxon>Basidiomycota</taxon>
        <taxon>Agaricomycotina</taxon>
        <taxon>Tremellomycetes</taxon>
        <taxon>Trichosporonales</taxon>
        <taxon>Trichosporonaceae</taxon>
        <taxon>Apiotrichum</taxon>
    </lineage>
</organism>
<dbReference type="PROSITE" id="PS51321">
    <property type="entry name" value="TFIIS_CENTRAL"/>
    <property type="match status" value="1"/>
</dbReference>
<dbReference type="GO" id="GO:0003746">
    <property type="term" value="F:translation elongation factor activity"/>
    <property type="evidence" value="ECO:0007669"/>
    <property type="project" value="UniProtKB-KW"/>
</dbReference>
<keyword evidence="7" id="KW-0804">Transcription</keyword>
<dbReference type="InterPro" id="IPR001222">
    <property type="entry name" value="Znf_TFIIS"/>
</dbReference>
<dbReference type="InterPro" id="IPR006289">
    <property type="entry name" value="TFSII"/>
</dbReference>
<evidence type="ECO:0000256" key="6">
    <source>
        <dbReference type="PROSITE-ProRule" id="PRU00472"/>
    </source>
</evidence>
<evidence type="ECO:0000256" key="7">
    <source>
        <dbReference type="RuleBase" id="RU368078"/>
    </source>
</evidence>
<feature type="domain" description="TFIIS central" evidence="10">
    <location>
        <begin position="170"/>
        <end position="285"/>
    </location>
</feature>
<keyword evidence="3 6" id="KW-0863">Zinc-finger</keyword>
<dbReference type="SUPFAM" id="SSF57783">
    <property type="entry name" value="Zinc beta-ribbon"/>
    <property type="match status" value="1"/>
</dbReference>
<dbReference type="InterPro" id="IPR017923">
    <property type="entry name" value="TFIIS_N"/>
</dbReference>
<dbReference type="InterPro" id="IPR003618">
    <property type="entry name" value="TFIIS_cen_dom"/>
</dbReference>
<dbReference type="PROSITE" id="PS51133">
    <property type="entry name" value="ZF_TFIIS_2"/>
    <property type="match status" value="1"/>
</dbReference>
<evidence type="ECO:0000256" key="2">
    <source>
        <dbReference type="ARBA" id="ARBA00022723"/>
    </source>
</evidence>
<keyword evidence="11" id="KW-0251">Elongation factor</keyword>
<dbReference type="GO" id="GO:0031440">
    <property type="term" value="P:regulation of mRNA 3'-end processing"/>
    <property type="evidence" value="ECO:0007669"/>
    <property type="project" value="TreeGrafter"/>
</dbReference>
<feature type="region of interest" description="Disordered" evidence="8">
    <location>
        <begin position="70"/>
        <end position="156"/>
    </location>
</feature>
<keyword evidence="11" id="KW-0648">Protein biosynthesis</keyword>
<dbReference type="GO" id="GO:0005634">
    <property type="term" value="C:nucleus"/>
    <property type="evidence" value="ECO:0007669"/>
    <property type="project" value="UniProtKB-SubCell"/>
</dbReference>
<dbReference type="SUPFAM" id="SSF47676">
    <property type="entry name" value="Conserved domain common to transcription factors TFIIS, elongin A, CRSP70"/>
    <property type="match status" value="1"/>
</dbReference>
<dbReference type="Pfam" id="PF08711">
    <property type="entry name" value="Med26"/>
    <property type="match status" value="1"/>
</dbReference>
<dbReference type="FunFam" id="1.10.472.30:FF:000003">
    <property type="entry name" value="Transcription elongation factor S-II"/>
    <property type="match status" value="1"/>
</dbReference>
<dbReference type="Gene3D" id="2.20.25.10">
    <property type="match status" value="1"/>
</dbReference>
<dbReference type="SUPFAM" id="SSF46942">
    <property type="entry name" value="Elongation factor TFIIS domain 2"/>
    <property type="match status" value="1"/>
</dbReference>
<keyword evidence="2 7" id="KW-0479">Metal-binding</keyword>
<dbReference type="SMART" id="SM00510">
    <property type="entry name" value="TFS2M"/>
    <property type="match status" value="1"/>
</dbReference>
<feature type="region of interest" description="Disordered" evidence="8">
    <location>
        <begin position="16"/>
        <end position="39"/>
    </location>
</feature>
<reference evidence="11 12" key="1">
    <citation type="submission" date="2018-11" db="EMBL/GenBank/DDBJ databases">
        <title>Genome sequence of Apiotrichum porosum DSM 27194.</title>
        <authorList>
            <person name="Aliyu H."/>
            <person name="Gorte O."/>
            <person name="Ochsenreither K."/>
        </authorList>
    </citation>
    <scope>NUCLEOTIDE SEQUENCE [LARGE SCALE GENOMIC DNA]</scope>
    <source>
        <strain evidence="11 12">DSM 27194</strain>
    </source>
</reference>
<evidence type="ECO:0000313" key="12">
    <source>
        <dbReference type="Proteomes" id="UP000279236"/>
    </source>
</evidence>
<dbReference type="GeneID" id="39589452"/>